<dbReference type="RefSeq" id="XP_009166199.1">
    <property type="nucleotide sequence ID" value="XM_009167935.1"/>
</dbReference>
<evidence type="ECO:0000313" key="2">
    <source>
        <dbReference type="Proteomes" id="UP000054324"/>
    </source>
</evidence>
<name>A0A074ZW24_OPIVI</name>
<dbReference type="AlphaFoldDB" id="A0A074ZW24"/>
<keyword evidence="2" id="KW-1185">Reference proteome</keyword>
<organism evidence="1 2">
    <name type="scientific">Opisthorchis viverrini</name>
    <name type="common">Southeast Asian liver fluke</name>
    <dbReference type="NCBI Taxonomy" id="6198"/>
    <lineage>
        <taxon>Eukaryota</taxon>
        <taxon>Metazoa</taxon>
        <taxon>Spiralia</taxon>
        <taxon>Lophotrochozoa</taxon>
        <taxon>Platyhelminthes</taxon>
        <taxon>Trematoda</taxon>
        <taxon>Digenea</taxon>
        <taxon>Opisthorchiida</taxon>
        <taxon>Opisthorchiata</taxon>
        <taxon>Opisthorchiidae</taxon>
        <taxon>Opisthorchis</taxon>
    </lineage>
</organism>
<dbReference type="Proteomes" id="UP000054324">
    <property type="component" value="Unassembled WGS sequence"/>
</dbReference>
<dbReference type="KEGG" id="ovi:T265_03451"/>
<dbReference type="CTD" id="20317638"/>
<reference evidence="1 2" key="1">
    <citation type="submission" date="2013-11" db="EMBL/GenBank/DDBJ databases">
        <title>Opisthorchis viverrini - life in the bile duct.</title>
        <authorList>
            <person name="Young N.D."/>
            <person name="Nagarajan N."/>
            <person name="Lin S.J."/>
            <person name="Korhonen P.K."/>
            <person name="Jex A.R."/>
            <person name="Hall R.S."/>
            <person name="Safavi-Hemami H."/>
            <person name="Kaewkong W."/>
            <person name="Bertrand D."/>
            <person name="Gao S."/>
            <person name="Seet Q."/>
            <person name="Wongkham S."/>
            <person name="Teh B.T."/>
            <person name="Wongkham C."/>
            <person name="Intapan P.M."/>
            <person name="Maleewong W."/>
            <person name="Yang X."/>
            <person name="Hu M."/>
            <person name="Wang Z."/>
            <person name="Hofmann A."/>
            <person name="Sternberg P.W."/>
            <person name="Tan P."/>
            <person name="Wang J."/>
            <person name="Gasser R.B."/>
        </authorList>
    </citation>
    <scope>NUCLEOTIDE SEQUENCE [LARGE SCALE GENOMIC DNA]</scope>
</reference>
<gene>
    <name evidence="1" type="ORF">T265_03451</name>
</gene>
<evidence type="ECO:0000313" key="1">
    <source>
        <dbReference type="EMBL" id="KER30087.1"/>
    </source>
</evidence>
<proteinExistence type="predicted"/>
<dbReference type="EMBL" id="KL596667">
    <property type="protein sequence ID" value="KER30087.1"/>
    <property type="molecule type" value="Genomic_DNA"/>
</dbReference>
<protein>
    <submittedName>
        <fullName evidence="1">Uncharacterized protein</fullName>
    </submittedName>
</protein>
<accession>A0A074ZW24</accession>
<sequence length="116" mass="13457">MLPETTVLALSGYYALTKMGWKLLLHGGKDGSCYGQTDFDYMRRGAGFRWRTQKPAFDGHQKDETHMLLHSRMATNLCHPLSYYYSTENVRIRKAVRLADDMDSGENSRHYEWCPC</sequence>
<dbReference type="GeneID" id="20317638"/>